<evidence type="ECO:0000313" key="3">
    <source>
        <dbReference type="Proteomes" id="UP000322214"/>
    </source>
</evidence>
<proteinExistence type="predicted"/>
<feature type="region of interest" description="Disordered" evidence="1">
    <location>
        <begin position="41"/>
        <end position="74"/>
    </location>
</feature>
<evidence type="ECO:0000256" key="1">
    <source>
        <dbReference type="SAM" id="MobiDB-lite"/>
    </source>
</evidence>
<protein>
    <submittedName>
        <fullName evidence="2">Uncharacterized protein</fullName>
    </submittedName>
</protein>
<dbReference type="KEGG" id="mff:MFFC18_50840"/>
<sequence>MVYWIAVDEAIKRGLKDGCRGNKIKTKGIRIEIVAALRDAKSDASLQTGRDADNIKSDHEDYSTSKKDVETIPE</sequence>
<evidence type="ECO:0000313" key="2">
    <source>
        <dbReference type="EMBL" id="QEG25160.1"/>
    </source>
</evidence>
<name>A0A5B9PIU4_9BACT</name>
<dbReference type="RefSeq" id="WP_075085869.1">
    <property type="nucleotide sequence ID" value="NZ_CP042912.1"/>
</dbReference>
<keyword evidence="3" id="KW-1185">Reference proteome</keyword>
<gene>
    <name evidence="2" type="ORF">MFFC18_50840</name>
</gene>
<dbReference type="EMBL" id="CP042912">
    <property type="protein sequence ID" value="QEG25160.1"/>
    <property type="molecule type" value="Genomic_DNA"/>
</dbReference>
<dbReference type="Proteomes" id="UP000322214">
    <property type="component" value="Chromosome"/>
</dbReference>
<organism evidence="2 3">
    <name type="scientific">Mariniblastus fucicola</name>
    <dbReference type="NCBI Taxonomy" id="980251"/>
    <lineage>
        <taxon>Bacteria</taxon>
        <taxon>Pseudomonadati</taxon>
        <taxon>Planctomycetota</taxon>
        <taxon>Planctomycetia</taxon>
        <taxon>Pirellulales</taxon>
        <taxon>Pirellulaceae</taxon>
        <taxon>Mariniblastus</taxon>
    </lineage>
</organism>
<reference evidence="2 3" key="1">
    <citation type="submission" date="2019-08" db="EMBL/GenBank/DDBJ databases">
        <title>Deep-cultivation of Planctomycetes and their phenomic and genomic characterization uncovers novel biology.</title>
        <authorList>
            <person name="Wiegand S."/>
            <person name="Jogler M."/>
            <person name="Boedeker C."/>
            <person name="Pinto D."/>
            <person name="Vollmers J."/>
            <person name="Rivas-Marin E."/>
            <person name="Kohn T."/>
            <person name="Peeters S.H."/>
            <person name="Heuer A."/>
            <person name="Rast P."/>
            <person name="Oberbeckmann S."/>
            <person name="Bunk B."/>
            <person name="Jeske O."/>
            <person name="Meyerdierks A."/>
            <person name="Storesund J.E."/>
            <person name="Kallscheuer N."/>
            <person name="Luecker S."/>
            <person name="Lage O.M."/>
            <person name="Pohl T."/>
            <person name="Merkel B.J."/>
            <person name="Hornburger P."/>
            <person name="Mueller R.-W."/>
            <person name="Bruemmer F."/>
            <person name="Labrenz M."/>
            <person name="Spormann A.M."/>
            <person name="Op den Camp H."/>
            <person name="Overmann J."/>
            <person name="Amann R."/>
            <person name="Jetten M.S.M."/>
            <person name="Mascher T."/>
            <person name="Medema M.H."/>
            <person name="Devos D.P."/>
            <person name="Kaster A.-K."/>
            <person name="Ovreas L."/>
            <person name="Rohde M."/>
            <person name="Galperin M.Y."/>
            <person name="Jogler C."/>
        </authorList>
    </citation>
    <scope>NUCLEOTIDE SEQUENCE [LARGE SCALE GENOMIC DNA]</scope>
    <source>
        <strain evidence="2 3">FC18</strain>
    </source>
</reference>
<feature type="compositionally biased region" description="Basic and acidic residues" evidence="1">
    <location>
        <begin position="50"/>
        <end position="74"/>
    </location>
</feature>
<accession>A0A5B9PIU4</accession>
<dbReference type="AlphaFoldDB" id="A0A5B9PIU4"/>
<dbReference type="STRING" id="980251.GCA_001642875_03879"/>